<reference evidence="2" key="1">
    <citation type="submission" date="2014-12" db="EMBL/GenBank/DDBJ databases">
        <title>Genome sequence of Clostridium beijerinckii strain 59B.</title>
        <authorList>
            <person name="Little G.T."/>
            <person name="Minton N.P."/>
        </authorList>
    </citation>
    <scope>NUCLEOTIDE SEQUENCE [LARGE SCALE GENOMIC DNA]</scope>
    <source>
        <strain evidence="2">59B</strain>
    </source>
</reference>
<organism evidence="1 2">
    <name type="scientific">Clostridium beijerinckii</name>
    <name type="common">Clostridium MP</name>
    <dbReference type="NCBI Taxonomy" id="1520"/>
    <lineage>
        <taxon>Bacteria</taxon>
        <taxon>Bacillati</taxon>
        <taxon>Bacillota</taxon>
        <taxon>Clostridia</taxon>
        <taxon>Eubacteriales</taxon>
        <taxon>Clostridiaceae</taxon>
        <taxon>Clostridium</taxon>
    </lineage>
</organism>
<dbReference type="KEGG" id="cbei:LF65_04546"/>
<dbReference type="Pfam" id="PF19848">
    <property type="entry name" value="DUF6323"/>
    <property type="match status" value="1"/>
</dbReference>
<protein>
    <submittedName>
        <fullName evidence="1">Uncharacterized protein</fullName>
    </submittedName>
</protein>
<evidence type="ECO:0000313" key="2">
    <source>
        <dbReference type="Proteomes" id="UP000031866"/>
    </source>
</evidence>
<dbReference type="AlphaFoldDB" id="A0A0B5QFI0"/>
<gene>
    <name evidence="1" type="ORF">LF65_04546</name>
</gene>
<evidence type="ECO:0000313" key="1">
    <source>
        <dbReference type="EMBL" id="AJH01080.1"/>
    </source>
</evidence>
<name>A0A0B5QFI0_CLOBE</name>
<sequence>MKNYLMSISDSIISKQTFEEILQCNEETVEYGLKLSEENVKEIVEIRSEALSKNGRVEFGGGIIKQIISTFCDSPYISQYNYIETIEELIETFYYYKNETMEEIGDIELINLMKGYFDNECQGSLELLRYKYLDTIAHNIKYGFSDYLNVDGDEEL</sequence>
<dbReference type="InterPro" id="IPR046286">
    <property type="entry name" value="DUF6323"/>
</dbReference>
<dbReference type="RefSeq" id="WP_041899153.1">
    <property type="nucleotide sequence ID" value="NZ_CP010086.2"/>
</dbReference>
<dbReference type="STRING" id="1520.LF65_04546"/>
<dbReference type="OrthoDB" id="1707441at2"/>
<dbReference type="Proteomes" id="UP000031866">
    <property type="component" value="Chromosome"/>
</dbReference>
<dbReference type="EMBL" id="CP010086">
    <property type="protein sequence ID" value="AJH01080.1"/>
    <property type="molecule type" value="Genomic_DNA"/>
</dbReference>
<proteinExistence type="predicted"/>
<accession>A0A0B5QFI0</accession>